<dbReference type="GO" id="GO:0006419">
    <property type="term" value="P:alanyl-tRNA aminoacylation"/>
    <property type="evidence" value="ECO:0007669"/>
    <property type="project" value="InterPro"/>
</dbReference>
<dbReference type="GO" id="GO:0046872">
    <property type="term" value="F:metal ion binding"/>
    <property type="evidence" value="ECO:0007669"/>
    <property type="project" value="UniProtKB-KW"/>
</dbReference>
<dbReference type="Proteomes" id="UP000321827">
    <property type="component" value="Unassembled WGS sequence"/>
</dbReference>
<feature type="domain" description="Alanyl-transfer RNA synthetases family profile" evidence="5">
    <location>
        <begin position="1"/>
        <end position="243"/>
    </location>
</feature>
<keyword evidence="4" id="KW-0862">Zinc</keyword>
<dbReference type="Gene3D" id="2.40.30.130">
    <property type="match status" value="1"/>
</dbReference>
<dbReference type="Pfam" id="PF01411">
    <property type="entry name" value="tRNA-synt_2c"/>
    <property type="match status" value="1"/>
</dbReference>
<dbReference type="InterPro" id="IPR012947">
    <property type="entry name" value="tRNA_SAD"/>
</dbReference>
<dbReference type="PROSITE" id="PS50860">
    <property type="entry name" value="AA_TRNA_LIGASE_II_ALA"/>
    <property type="match status" value="1"/>
</dbReference>
<evidence type="ECO:0000256" key="2">
    <source>
        <dbReference type="ARBA" id="ARBA00004496"/>
    </source>
</evidence>
<organism evidence="6 7">
    <name type="scientific">Oceanithermus desulfurans NBRC 100063</name>
    <dbReference type="NCBI Taxonomy" id="1227550"/>
    <lineage>
        <taxon>Bacteria</taxon>
        <taxon>Thermotogati</taxon>
        <taxon>Deinococcota</taxon>
        <taxon>Deinococci</taxon>
        <taxon>Thermales</taxon>
        <taxon>Thermaceae</taxon>
        <taxon>Oceanithermus</taxon>
    </lineage>
</organism>
<dbReference type="SUPFAM" id="SSF55186">
    <property type="entry name" value="ThrRS/AlaRS common domain"/>
    <property type="match status" value="1"/>
</dbReference>
<accession>A0A511RMM6</accession>
<evidence type="ECO:0000256" key="1">
    <source>
        <dbReference type="ARBA" id="ARBA00001947"/>
    </source>
</evidence>
<name>A0A511RMM6_9DEIN</name>
<dbReference type="PANTHER" id="PTHR43462:SF1">
    <property type="entry name" value="ALANYL-TRNA EDITING PROTEIN AARSD1"/>
    <property type="match status" value="1"/>
</dbReference>
<dbReference type="RefSeq" id="WP_147149096.1">
    <property type="nucleotide sequence ID" value="NZ_BJXN01000028.1"/>
</dbReference>
<dbReference type="EMBL" id="BJXN01000028">
    <property type="protein sequence ID" value="GEM90913.1"/>
    <property type="molecule type" value="Genomic_DNA"/>
</dbReference>
<dbReference type="PANTHER" id="PTHR43462">
    <property type="entry name" value="ALANYL-TRNA EDITING PROTEIN"/>
    <property type="match status" value="1"/>
</dbReference>
<evidence type="ECO:0000259" key="5">
    <source>
        <dbReference type="PROSITE" id="PS50860"/>
    </source>
</evidence>
<dbReference type="SMART" id="SM00863">
    <property type="entry name" value="tRNA_SAD"/>
    <property type="match status" value="1"/>
</dbReference>
<protein>
    <submittedName>
        <fullName evidence="6">Alanyl-tRNA editing protein</fullName>
    </submittedName>
</protein>
<reference evidence="6 7" key="1">
    <citation type="submission" date="2019-07" db="EMBL/GenBank/DDBJ databases">
        <title>Whole genome shotgun sequence of Oceanithermus desulfurans NBRC 100063.</title>
        <authorList>
            <person name="Hosoyama A."/>
            <person name="Uohara A."/>
            <person name="Ohji S."/>
            <person name="Ichikawa N."/>
        </authorList>
    </citation>
    <scope>NUCLEOTIDE SEQUENCE [LARGE SCALE GENOMIC DNA]</scope>
    <source>
        <strain evidence="6 7">NBRC 100063</strain>
    </source>
</reference>
<dbReference type="GO" id="GO:0005524">
    <property type="term" value="F:ATP binding"/>
    <property type="evidence" value="ECO:0007669"/>
    <property type="project" value="InterPro"/>
</dbReference>
<dbReference type="InterPro" id="IPR051335">
    <property type="entry name" value="Alanyl-tRNA_Editing_Enzymes"/>
</dbReference>
<dbReference type="OrthoDB" id="9812949at2"/>
<dbReference type="GO" id="GO:0002161">
    <property type="term" value="F:aminoacyl-tRNA deacylase activity"/>
    <property type="evidence" value="ECO:0007669"/>
    <property type="project" value="UniProtKB-ARBA"/>
</dbReference>
<dbReference type="Pfam" id="PF07973">
    <property type="entry name" value="tRNA_SAD"/>
    <property type="match status" value="1"/>
</dbReference>
<evidence type="ECO:0000256" key="4">
    <source>
        <dbReference type="ARBA" id="ARBA00022833"/>
    </source>
</evidence>
<sequence length="397" mass="43729">MSERLFWQDPYATRFEATVTRAWEEEGRFLVELDRTLFYPTSGGQPHDTGTLGGVRVLDVFEPEKHGTRIVHALEAPLEEGARVEGEIDWSRRYRHMQRHTGQHVLSQAFLRAAQWNTIAVSLAGPEIHIDFDVWPGPEAAGEVLEQAEALANWAVYANLAVSAREVPEAQVPLLPLRRMPKVRGTVRVVEIEDWDLAPCGGTHLRSTAEAGPIKLLGFEKGKKKTIRVYARSGWEALEDYAAKHRTLKTLAARFSSGVFDVPERVKKLEEELYAARGEAQALAAELAEGYARELARSGFPAARQVPLAALAETGRRVAEWPGALALLAALEPGGEHARLLLVAHQSREAELRALWKERLEPLGARGGGRGHIQGRLPAGKLQLALGAFPAAAKENT</sequence>
<proteinExistence type="predicted"/>
<dbReference type="InterPro" id="IPR018164">
    <property type="entry name" value="Ala-tRNA-synth_IIc_N"/>
</dbReference>
<dbReference type="InterPro" id="IPR009000">
    <property type="entry name" value="Transl_B-barrel_sf"/>
</dbReference>
<dbReference type="GO" id="GO:0004813">
    <property type="term" value="F:alanine-tRNA ligase activity"/>
    <property type="evidence" value="ECO:0007669"/>
    <property type="project" value="InterPro"/>
</dbReference>
<dbReference type="InterPro" id="IPR018163">
    <property type="entry name" value="Thr/Ala-tRNA-synth_IIc_edit"/>
</dbReference>
<comment type="cofactor">
    <cofactor evidence="1">
        <name>Zn(2+)</name>
        <dbReference type="ChEBI" id="CHEBI:29105"/>
    </cofactor>
</comment>
<dbReference type="GO" id="GO:0003676">
    <property type="term" value="F:nucleic acid binding"/>
    <property type="evidence" value="ECO:0007669"/>
    <property type="project" value="InterPro"/>
</dbReference>
<dbReference type="InterPro" id="IPR018165">
    <property type="entry name" value="Ala-tRNA-synth_IIc_core"/>
</dbReference>
<evidence type="ECO:0000313" key="7">
    <source>
        <dbReference type="Proteomes" id="UP000321827"/>
    </source>
</evidence>
<evidence type="ECO:0000256" key="3">
    <source>
        <dbReference type="ARBA" id="ARBA00022723"/>
    </source>
</evidence>
<dbReference type="AlphaFoldDB" id="A0A511RMM6"/>
<comment type="caution">
    <text evidence="6">The sequence shown here is derived from an EMBL/GenBank/DDBJ whole genome shotgun (WGS) entry which is preliminary data.</text>
</comment>
<evidence type="ECO:0000313" key="6">
    <source>
        <dbReference type="EMBL" id="GEM90913.1"/>
    </source>
</evidence>
<dbReference type="SUPFAM" id="SSF50447">
    <property type="entry name" value="Translation proteins"/>
    <property type="match status" value="1"/>
</dbReference>
<comment type="subcellular location">
    <subcellularLocation>
        <location evidence="2">Cytoplasm</location>
    </subcellularLocation>
</comment>
<gene>
    <name evidence="6" type="ORF">ODE01S_23470</name>
</gene>
<keyword evidence="3" id="KW-0479">Metal-binding</keyword>
<dbReference type="GO" id="GO:0005737">
    <property type="term" value="C:cytoplasm"/>
    <property type="evidence" value="ECO:0007669"/>
    <property type="project" value="UniProtKB-SubCell"/>
</dbReference>
<dbReference type="Gene3D" id="3.30.980.10">
    <property type="entry name" value="Threonyl-trna Synthetase, Chain A, domain 2"/>
    <property type="match status" value="1"/>
</dbReference>